<evidence type="ECO:0000256" key="1">
    <source>
        <dbReference type="ARBA" id="ARBA00004141"/>
    </source>
</evidence>
<feature type="transmembrane region" description="Helical" evidence="11">
    <location>
        <begin position="91"/>
        <end position="113"/>
    </location>
</feature>
<accession>F7VEJ3</accession>
<evidence type="ECO:0000256" key="5">
    <source>
        <dbReference type="ARBA" id="ARBA00022692"/>
    </source>
</evidence>
<dbReference type="InterPro" id="IPR031381">
    <property type="entry name" value="YtcA"/>
</dbReference>
<gene>
    <name evidence="12" type="ORF">ATPR_1792</name>
</gene>
<keyword evidence="8 11" id="KW-0472">Membrane</keyword>
<reference evidence="12 13" key="1">
    <citation type="journal article" date="2011" name="Biochem. Biophys. Res. Commun.">
        <title>Increased number of Arginine-based salt bridges contributes to the thermotolerance of thermotolerant acetic acid bacteria, Acetobacter tropicalis SKU1100.</title>
        <authorList>
            <person name="Matsutani M."/>
            <person name="Hirakawa H."/>
            <person name="Nishikura M."/>
            <person name="Soemphol W."/>
            <person name="Ali I.A.I."/>
            <person name="Yakushi T."/>
            <person name="Matsushita K."/>
        </authorList>
    </citation>
    <scope>NUCLEOTIDE SEQUENCE [LARGE SCALE GENOMIC DNA]</scope>
    <source>
        <strain evidence="12 13">NBRC 101654</strain>
    </source>
</reference>
<evidence type="ECO:0000313" key="13">
    <source>
        <dbReference type="Proteomes" id="UP000004319"/>
    </source>
</evidence>
<organism evidence="12 13">
    <name type="scientific">Acetobacter tropicalis NBRC 101654</name>
    <dbReference type="NCBI Taxonomy" id="749388"/>
    <lineage>
        <taxon>Bacteria</taxon>
        <taxon>Pseudomonadati</taxon>
        <taxon>Pseudomonadota</taxon>
        <taxon>Alphaproteobacteria</taxon>
        <taxon>Acetobacterales</taxon>
        <taxon>Acetobacteraceae</taxon>
        <taxon>Acetobacter</taxon>
    </lineage>
</organism>
<feature type="transmembrane region" description="Helical" evidence="11">
    <location>
        <begin position="119"/>
        <end position="139"/>
    </location>
</feature>
<evidence type="ECO:0000256" key="9">
    <source>
        <dbReference type="ARBA" id="ARBA00023139"/>
    </source>
</evidence>
<evidence type="ECO:0000256" key="6">
    <source>
        <dbReference type="ARBA" id="ARBA00022729"/>
    </source>
</evidence>
<protein>
    <recommendedName>
        <fullName evidence="3">Uncharacterized protein YtcA</fullName>
    </recommendedName>
</protein>
<dbReference type="AlphaFoldDB" id="F7VEJ3"/>
<evidence type="ECO:0000256" key="3">
    <source>
        <dbReference type="ARBA" id="ARBA00021237"/>
    </source>
</evidence>
<comment type="caution">
    <text evidence="12">The sequence shown here is derived from an EMBL/GenBank/DDBJ whole genome shotgun (WGS) entry which is preliminary data.</text>
</comment>
<comment type="similarity">
    <text evidence="2">Belongs to the YtcA family.</text>
</comment>
<keyword evidence="10" id="KW-0449">Lipoprotein</keyword>
<evidence type="ECO:0000256" key="2">
    <source>
        <dbReference type="ARBA" id="ARBA00008208"/>
    </source>
</evidence>
<comment type="subcellular location">
    <subcellularLocation>
        <location evidence="1">Membrane</location>
        <topology evidence="1">Multi-pass membrane protein</topology>
    </subcellularLocation>
</comment>
<dbReference type="Proteomes" id="UP000004319">
    <property type="component" value="Unassembled WGS sequence"/>
</dbReference>
<evidence type="ECO:0000313" key="12">
    <source>
        <dbReference type="EMBL" id="GAA08788.1"/>
    </source>
</evidence>
<dbReference type="GO" id="GO:0016020">
    <property type="term" value="C:membrane"/>
    <property type="evidence" value="ECO:0007669"/>
    <property type="project" value="UniProtKB-SubCell"/>
</dbReference>
<keyword evidence="9" id="KW-0564">Palmitate</keyword>
<feature type="transmembrane region" description="Helical" evidence="11">
    <location>
        <begin position="151"/>
        <end position="169"/>
    </location>
</feature>
<evidence type="ECO:0000256" key="7">
    <source>
        <dbReference type="ARBA" id="ARBA00022989"/>
    </source>
</evidence>
<evidence type="ECO:0000256" key="4">
    <source>
        <dbReference type="ARBA" id="ARBA00022475"/>
    </source>
</evidence>
<sequence length="172" mass="18503">MFLLSHTKQNHPSGGFSACRNTALHHNRAASRIKRPPLSQARQNILHASSDERGETPPLLSGTEAAQQVMLTGQTHSDQFGRMLRPSARHIGFCATPLLSGCAAQSAPTFSIFGAYFPDWMLCGMIGVAVAVGLRVLFLISGIDSVLSLRLFTYVSLGIIAALLVWLIAFGP</sequence>
<dbReference type="EMBL" id="BABS01000050">
    <property type="protein sequence ID" value="GAA08788.1"/>
    <property type="molecule type" value="Genomic_DNA"/>
</dbReference>
<keyword evidence="4" id="KW-1003">Cell membrane</keyword>
<keyword evidence="7 11" id="KW-1133">Transmembrane helix</keyword>
<evidence type="ECO:0000256" key="8">
    <source>
        <dbReference type="ARBA" id="ARBA00023136"/>
    </source>
</evidence>
<proteinExistence type="inferred from homology"/>
<name>F7VEJ3_9PROT</name>
<keyword evidence="5 11" id="KW-0812">Transmembrane</keyword>
<evidence type="ECO:0000256" key="11">
    <source>
        <dbReference type="SAM" id="Phobius"/>
    </source>
</evidence>
<dbReference type="Pfam" id="PF17090">
    <property type="entry name" value="Ytca"/>
    <property type="match status" value="1"/>
</dbReference>
<keyword evidence="6" id="KW-0732">Signal</keyword>
<evidence type="ECO:0000256" key="10">
    <source>
        <dbReference type="ARBA" id="ARBA00023288"/>
    </source>
</evidence>